<keyword evidence="5" id="KW-0695">RNA-directed DNA polymerase</keyword>
<gene>
    <name evidence="5" type="ORF">Tci_058922</name>
</gene>
<feature type="compositionally biased region" description="Polar residues" evidence="2">
    <location>
        <begin position="300"/>
        <end position="311"/>
    </location>
</feature>
<feature type="region of interest" description="Disordered" evidence="2">
    <location>
        <begin position="281"/>
        <end position="312"/>
    </location>
</feature>
<dbReference type="Pfam" id="PF22936">
    <property type="entry name" value="Pol_BBD"/>
    <property type="match status" value="1"/>
</dbReference>
<dbReference type="GO" id="GO:0003676">
    <property type="term" value="F:nucleic acid binding"/>
    <property type="evidence" value="ECO:0007669"/>
    <property type="project" value="InterPro"/>
</dbReference>
<dbReference type="InterPro" id="IPR036397">
    <property type="entry name" value="RNaseH_sf"/>
</dbReference>
<dbReference type="Gene3D" id="3.30.420.10">
    <property type="entry name" value="Ribonuclease H-like superfamily/Ribonuclease H"/>
    <property type="match status" value="1"/>
</dbReference>
<dbReference type="SUPFAM" id="SSF53098">
    <property type="entry name" value="Ribonuclease H-like"/>
    <property type="match status" value="1"/>
</dbReference>
<accession>A0A6L2NQW9</accession>
<feature type="region of interest" description="Disordered" evidence="2">
    <location>
        <begin position="664"/>
        <end position="719"/>
    </location>
</feature>
<dbReference type="PANTHER" id="PTHR48475:SF2">
    <property type="entry name" value="RIBONUCLEASE H"/>
    <property type="match status" value="1"/>
</dbReference>
<dbReference type="CDD" id="cd09279">
    <property type="entry name" value="RNase_HI_like"/>
    <property type="match status" value="1"/>
</dbReference>
<dbReference type="GO" id="GO:0004190">
    <property type="term" value="F:aspartic-type endopeptidase activity"/>
    <property type="evidence" value="ECO:0007669"/>
    <property type="project" value="UniProtKB-KW"/>
</dbReference>
<feature type="compositionally biased region" description="Basic residues" evidence="2">
    <location>
        <begin position="673"/>
        <end position="688"/>
    </location>
</feature>
<sequence length="1244" mass="139893">MALLEDHLAKFHKIADAKEMWEAIKSRFGGNNESKKMQKYLLKQKFKGFSVSASKGLHKGYDRFQTLLSQLEIHGAGVSHEDVNQKFLRSLPSSWSQVSFIMITKPGLDALSFDDLYNNLRVFERDVKGTTASSSSSSSSNIHNVAFVSADNTSSTNDINDDDIEEMDLKCRRRDAGYNGNKARDNGRRPAYLDDSKVLVTIDGEDIDWSGHVEEDAQNYAMMVYSSSNSGSDNEESDLENTAVNDRYAARMHAVPPPMIGNYMPSRPDVEIDYSKFTYGPKQTSVDESDSKPSEYASFESASSVDTTTSMPVPVESAPKVIYEPKVWIDAPIIEEYESDSDIDSVSNVQEDKEKPNFAFTESIKHVKTAKENVKETSTPNHSPKVEKHDINGHTRKGLGYAFARKACFVCGSFSNLIRDCDFHEKRMAKQDELTKARISAAKGNWDTDVKASGGCNWRNKRKYWNKVFNYNSGSKFRKSDDPHKALKDKGIVNSGCSKHMTGNKAHLPDYQEFKGDFVAFGGSNGRITGKGKIKAGMLDFEDVYYVEELKHYNLFFESQMCDKKNKVLFTDTDCLVVSLGFKFPDENQVHARLDSKEGSRERTREGSRHSSARTLIARPERLKVQDRLRYNDRHVLNRLAHQRLDASNKGRLENKERFRSIGESYDDSHSSHSYHNRDRSRHMKRRKASESLLSSVSRSDSSDGRYRKSKSKRHKPTDEDDLIMPWLCEEQKKYIKDPVEIHNIKQKDGDTIEDFIEWLKVETGSMKGAPECMRISRFMHGVNNSELTNRLNEHVSKTIEEIMITTTAFIRGEAAAASKKKGKLSHLIKEIKHGRDQSKVGKKETPAKDKPAVLYMIQSWQRMTRKKVTHSFERVKEIMFPPLTTSSGAEGSLVIEAKIGGHMIHRKLLVTIGDADHSTRAWMNFMIVRSLSPYNGIIGRLGIKEIQVVPSTADIRLKFPVNGGIVTIRSTVLIPVEGMFMGYMVTPEGIKPCPDKTEAVLQLPSPRTIKEKCIKKSDFHWTSVAEQAFKQLKQHLSELPLLVAPKPKEELIVYLSASYEAIRPGTGLYFDGKASSVTSFCSQEALEVLADFLAEMPDESQLDASVAETQQEPWTLFMDGSLCVDGSGAGLILTSPEGTEFTYVLKFQFAASNNEVEYEALIAGLRIVARIGVQNVHISVDSKLVANQVLGTYVAKDENMIKYLEKVKSLVNGFTNFSISQVPRSKNKKADALSKIASTSFAH</sequence>
<dbReference type="InterPro" id="IPR012337">
    <property type="entry name" value="RNaseH-like_sf"/>
</dbReference>
<dbReference type="EMBL" id="BKCJ010009434">
    <property type="protein sequence ID" value="GEU86944.1"/>
    <property type="molecule type" value="Genomic_DNA"/>
</dbReference>
<feature type="domain" description="Retrovirus-related Pol polyprotein from transposon TNT 1-94-like beta-barrel" evidence="4">
    <location>
        <begin position="492"/>
        <end position="564"/>
    </location>
</feature>
<dbReference type="GO" id="GO:0003964">
    <property type="term" value="F:RNA-directed DNA polymerase activity"/>
    <property type="evidence" value="ECO:0007669"/>
    <property type="project" value="UniProtKB-KW"/>
</dbReference>
<feature type="compositionally biased region" description="Basic and acidic residues" evidence="2">
    <location>
        <begin position="592"/>
        <end position="609"/>
    </location>
</feature>
<evidence type="ECO:0000313" key="5">
    <source>
        <dbReference type="EMBL" id="GEU86944.1"/>
    </source>
</evidence>
<evidence type="ECO:0000259" key="4">
    <source>
        <dbReference type="Pfam" id="PF22936"/>
    </source>
</evidence>
<keyword evidence="1" id="KW-0645">Protease</keyword>
<dbReference type="InterPro" id="IPR054722">
    <property type="entry name" value="PolX-like_BBD"/>
</dbReference>
<organism evidence="5">
    <name type="scientific">Tanacetum cinerariifolium</name>
    <name type="common">Dalmatian daisy</name>
    <name type="synonym">Chrysanthemum cinerariifolium</name>
    <dbReference type="NCBI Taxonomy" id="118510"/>
    <lineage>
        <taxon>Eukaryota</taxon>
        <taxon>Viridiplantae</taxon>
        <taxon>Streptophyta</taxon>
        <taxon>Embryophyta</taxon>
        <taxon>Tracheophyta</taxon>
        <taxon>Spermatophyta</taxon>
        <taxon>Magnoliopsida</taxon>
        <taxon>eudicotyledons</taxon>
        <taxon>Gunneridae</taxon>
        <taxon>Pentapetalae</taxon>
        <taxon>asterids</taxon>
        <taxon>campanulids</taxon>
        <taxon>Asterales</taxon>
        <taxon>Asteraceae</taxon>
        <taxon>Asteroideae</taxon>
        <taxon>Anthemideae</taxon>
        <taxon>Anthemidinae</taxon>
        <taxon>Tanacetum</taxon>
    </lineage>
</organism>
<evidence type="ECO:0000259" key="3">
    <source>
        <dbReference type="Pfam" id="PF13456"/>
    </source>
</evidence>
<evidence type="ECO:0000256" key="1">
    <source>
        <dbReference type="ARBA" id="ARBA00022750"/>
    </source>
</evidence>
<reference evidence="5" key="1">
    <citation type="journal article" date="2019" name="Sci. Rep.">
        <title>Draft genome of Tanacetum cinerariifolium, the natural source of mosquito coil.</title>
        <authorList>
            <person name="Yamashiro T."/>
            <person name="Shiraishi A."/>
            <person name="Satake H."/>
            <person name="Nakayama K."/>
        </authorList>
    </citation>
    <scope>NUCLEOTIDE SEQUENCE</scope>
</reference>
<protein>
    <submittedName>
        <fullName evidence="5">Reverse transcriptase domain-containing protein</fullName>
    </submittedName>
</protein>
<dbReference type="InterPro" id="IPR043502">
    <property type="entry name" value="DNA/RNA_pol_sf"/>
</dbReference>
<feature type="region of interest" description="Disordered" evidence="2">
    <location>
        <begin position="592"/>
        <end position="619"/>
    </location>
</feature>
<dbReference type="SUPFAM" id="SSF56672">
    <property type="entry name" value="DNA/RNA polymerases"/>
    <property type="match status" value="1"/>
</dbReference>
<dbReference type="Pfam" id="PF14223">
    <property type="entry name" value="Retrotran_gag_2"/>
    <property type="match status" value="1"/>
</dbReference>
<keyword evidence="1" id="KW-0064">Aspartyl protease</keyword>
<keyword evidence="5" id="KW-0808">Transferase</keyword>
<dbReference type="Pfam" id="PF13456">
    <property type="entry name" value="RVT_3"/>
    <property type="match status" value="1"/>
</dbReference>
<dbReference type="GO" id="GO:0004523">
    <property type="term" value="F:RNA-DNA hybrid ribonuclease activity"/>
    <property type="evidence" value="ECO:0007669"/>
    <property type="project" value="InterPro"/>
</dbReference>
<dbReference type="InterPro" id="IPR002156">
    <property type="entry name" value="RNaseH_domain"/>
</dbReference>
<dbReference type="PANTHER" id="PTHR48475">
    <property type="entry name" value="RIBONUCLEASE H"/>
    <property type="match status" value="1"/>
</dbReference>
<feature type="compositionally biased region" description="Low complexity" evidence="2">
    <location>
        <begin position="691"/>
        <end position="700"/>
    </location>
</feature>
<proteinExistence type="predicted"/>
<keyword evidence="1" id="KW-0378">Hydrolase</keyword>
<keyword evidence="5" id="KW-0548">Nucleotidyltransferase</keyword>
<dbReference type="AlphaFoldDB" id="A0A6L2NQW9"/>
<feature type="domain" description="RNase H type-1" evidence="3">
    <location>
        <begin position="1128"/>
        <end position="1236"/>
    </location>
</feature>
<name>A0A6L2NQW9_TANCI</name>
<feature type="region of interest" description="Disordered" evidence="2">
    <location>
        <begin position="370"/>
        <end position="391"/>
    </location>
</feature>
<comment type="caution">
    <text evidence="5">The sequence shown here is derived from an EMBL/GenBank/DDBJ whole genome shotgun (WGS) entry which is preliminary data.</text>
</comment>
<evidence type="ECO:0000256" key="2">
    <source>
        <dbReference type="SAM" id="MobiDB-lite"/>
    </source>
</evidence>